<keyword evidence="3" id="KW-1185">Reference proteome</keyword>
<feature type="compositionally biased region" description="Low complexity" evidence="1">
    <location>
        <begin position="26"/>
        <end position="36"/>
    </location>
</feature>
<name>A0A9W9R643_PENBR</name>
<organism evidence="2 3">
    <name type="scientific">Penicillium brevicompactum</name>
    <dbReference type="NCBI Taxonomy" id="5074"/>
    <lineage>
        <taxon>Eukaryota</taxon>
        <taxon>Fungi</taxon>
        <taxon>Dikarya</taxon>
        <taxon>Ascomycota</taxon>
        <taxon>Pezizomycotina</taxon>
        <taxon>Eurotiomycetes</taxon>
        <taxon>Eurotiomycetidae</taxon>
        <taxon>Eurotiales</taxon>
        <taxon>Aspergillaceae</taxon>
        <taxon>Penicillium</taxon>
    </lineage>
</organism>
<proteinExistence type="predicted"/>
<evidence type="ECO:0000313" key="3">
    <source>
        <dbReference type="Proteomes" id="UP001148299"/>
    </source>
</evidence>
<reference evidence="2" key="2">
    <citation type="journal article" date="2023" name="IMA Fungus">
        <title>Comparative genomic study of the Penicillium genus elucidates a diverse pangenome and 15 lateral gene transfer events.</title>
        <authorList>
            <person name="Petersen C."/>
            <person name="Sorensen T."/>
            <person name="Nielsen M.R."/>
            <person name="Sondergaard T.E."/>
            <person name="Sorensen J.L."/>
            <person name="Fitzpatrick D.A."/>
            <person name="Frisvad J.C."/>
            <person name="Nielsen K.L."/>
        </authorList>
    </citation>
    <scope>NUCLEOTIDE SEQUENCE</scope>
    <source>
        <strain evidence="2">IBT 35675</strain>
    </source>
</reference>
<dbReference type="EMBL" id="JAPZBR010000005">
    <property type="protein sequence ID" value="KAJ5353595.1"/>
    <property type="molecule type" value="Genomic_DNA"/>
</dbReference>
<feature type="compositionally biased region" description="Polar residues" evidence="1">
    <location>
        <begin position="53"/>
        <end position="70"/>
    </location>
</feature>
<gene>
    <name evidence="2" type="ORF">N7541_006159</name>
</gene>
<dbReference type="Proteomes" id="UP001148299">
    <property type="component" value="Unassembled WGS sequence"/>
</dbReference>
<evidence type="ECO:0000256" key="1">
    <source>
        <dbReference type="SAM" id="MobiDB-lite"/>
    </source>
</evidence>
<sequence>MLIVREGDVVEGECHSIFPIQPPPQSSLASESESLQGPRAATTFHRGDGLSSPLPQHTTILESPTAQKPQGSSSVGSERVRVFIILFSPHMIFCGIYIRGFEHEQYVNAHTERMPTITEDTKCPAERILTICIYGLNIYTNTTIQDALTVNYEARLL</sequence>
<reference evidence="2" key="1">
    <citation type="submission" date="2022-12" db="EMBL/GenBank/DDBJ databases">
        <authorList>
            <person name="Petersen C."/>
        </authorList>
    </citation>
    <scope>NUCLEOTIDE SEQUENCE</scope>
    <source>
        <strain evidence="2">IBT 35675</strain>
    </source>
</reference>
<comment type="caution">
    <text evidence="2">The sequence shown here is derived from an EMBL/GenBank/DDBJ whole genome shotgun (WGS) entry which is preliminary data.</text>
</comment>
<dbReference type="AlphaFoldDB" id="A0A9W9R643"/>
<accession>A0A9W9R643</accession>
<protein>
    <submittedName>
        <fullName evidence="2">Uncharacterized protein</fullName>
    </submittedName>
</protein>
<feature type="region of interest" description="Disordered" evidence="1">
    <location>
        <begin position="19"/>
        <end position="73"/>
    </location>
</feature>
<evidence type="ECO:0000313" key="2">
    <source>
        <dbReference type="EMBL" id="KAJ5353595.1"/>
    </source>
</evidence>